<dbReference type="EMBL" id="JAAGMB010000543">
    <property type="protein sequence ID" value="NEB19633.1"/>
    <property type="molecule type" value="Genomic_DNA"/>
</dbReference>
<dbReference type="AlphaFoldDB" id="A0A6N9UTJ6"/>
<protein>
    <submittedName>
        <fullName evidence="1">Uncharacterized protein</fullName>
    </submittedName>
</protein>
<accession>A0A6N9UTJ6</accession>
<organism evidence="1 2">
    <name type="scientific">Streptomyces coelicoflavus</name>
    <dbReference type="NCBI Taxonomy" id="285562"/>
    <lineage>
        <taxon>Bacteria</taxon>
        <taxon>Bacillati</taxon>
        <taxon>Actinomycetota</taxon>
        <taxon>Actinomycetes</taxon>
        <taxon>Kitasatosporales</taxon>
        <taxon>Streptomycetaceae</taxon>
        <taxon>Streptomyces</taxon>
    </lineage>
</organism>
<reference evidence="1 2" key="1">
    <citation type="submission" date="2020-01" db="EMBL/GenBank/DDBJ databases">
        <title>Insect and environment-associated Actinomycetes.</title>
        <authorList>
            <person name="Currrie C."/>
            <person name="Chevrette M."/>
            <person name="Carlson C."/>
            <person name="Stubbendieck R."/>
            <person name="Wendt-Pienkowski E."/>
        </authorList>
    </citation>
    <scope>NUCLEOTIDE SEQUENCE [LARGE SCALE GENOMIC DNA]</scope>
    <source>
        <strain evidence="1 2">SID14172</strain>
    </source>
</reference>
<keyword evidence="2" id="KW-1185">Reference proteome</keyword>
<name>A0A6N9UTJ6_9ACTN</name>
<gene>
    <name evidence="1" type="ORF">G3I46_24585</name>
</gene>
<evidence type="ECO:0000313" key="1">
    <source>
        <dbReference type="EMBL" id="NEB19633.1"/>
    </source>
</evidence>
<dbReference type="Proteomes" id="UP000469545">
    <property type="component" value="Unassembled WGS sequence"/>
</dbReference>
<proteinExistence type="predicted"/>
<evidence type="ECO:0000313" key="2">
    <source>
        <dbReference type="Proteomes" id="UP000469545"/>
    </source>
</evidence>
<comment type="caution">
    <text evidence="1">The sequence shown here is derived from an EMBL/GenBank/DDBJ whole genome shotgun (WGS) entry which is preliminary data.</text>
</comment>
<sequence length="86" mass="9622">MAGRAVLLIPHRGEAQDETALPDDYRRILQIVRAGDGPVQVRAVGEELGLEVAVRGKLEPLRAKMTKLADRGWLHKRPDGRFTARR</sequence>